<name>A0A8D8YFY5_9HEMI</name>
<dbReference type="PANTHER" id="PTHR31622">
    <property type="entry name" value="TRANSMEMBRANE PROTEIN 218"/>
    <property type="match status" value="1"/>
</dbReference>
<organism evidence="2">
    <name type="scientific">Cacopsylla melanoneura</name>
    <dbReference type="NCBI Taxonomy" id="428564"/>
    <lineage>
        <taxon>Eukaryota</taxon>
        <taxon>Metazoa</taxon>
        <taxon>Ecdysozoa</taxon>
        <taxon>Arthropoda</taxon>
        <taxon>Hexapoda</taxon>
        <taxon>Insecta</taxon>
        <taxon>Pterygota</taxon>
        <taxon>Neoptera</taxon>
        <taxon>Paraneoptera</taxon>
        <taxon>Hemiptera</taxon>
        <taxon>Sternorrhyncha</taxon>
        <taxon>Psylloidea</taxon>
        <taxon>Psyllidae</taxon>
        <taxon>Psyllinae</taxon>
        <taxon>Cacopsylla</taxon>
    </lineage>
</organism>
<dbReference type="EMBL" id="HBUF01375037">
    <property type="protein sequence ID" value="CAG6727925.1"/>
    <property type="molecule type" value="Transcribed_RNA"/>
</dbReference>
<dbReference type="AlphaFoldDB" id="A0A8D8YFY5"/>
<dbReference type="EMBL" id="HBUF01016350">
    <property type="protein sequence ID" value="CAG6609850.1"/>
    <property type="molecule type" value="Transcribed_RNA"/>
</dbReference>
<dbReference type="EMBL" id="HBUF01676513">
    <property type="protein sequence ID" value="CAG6791493.1"/>
    <property type="molecule type" value="Transcribed_RNA"/>
</dbReference>
<dbReference type="EMBL" id="HBUF01375035">
    <property type="protein sequence ID" value="CAG6727921.1"/>
    <property type="molecule type" value="Transcribed_RNA"/>
</dbReference>
<feature type="transmembrane region" description="Helical" evidence="1">
    <location>
        <begin position="74"/>
        <end position="95"/>
    </location>
</feature>
<dbReference type="EMBL" id="HBUF01016352">
    <property type="protein sequence ID" value="CAG6609854.1"/>
    <property type="molecule type" value="Transcribed_RNA"/>
</dbReference>
<accession>A0A8D8YFY5</accession>
<dbReference type="EMBL" id="HBUF01016351">
    <property type="protein sequence ID" value="CAG6609852.1"/>
    <property type="molecule type" value="Transcribed_RNA"/>
</dbReference>
<evidence type="ECO:0000313" key="2">
    <source>
        <dbReference type="EMBL" id="CAG6727923.1"/>
    </source>
</evidence>
<dbReference type="EMBL" id="HBUF01375034">
    <property type="protein sequence ID" value="CAG6727919.1"/>
    <property type="molecule type" value="Transcribed_RNA"/>
</dbReference>
<proteinExistence type="predicted"/>
<dbReference type="GO" id="GO:0005929">
    <property type="term" value="C:cilium"/>
    <property type="evidence" value="ECO:0007669"/>
    <property type="project" value="UniProtKB-SubCell"/>
</dbReference>
<dbReference type="PANTHER" id="PTHR31622:SF1">
    <property type="entry name" value="TRANSMEMBRANE PROTEIN 218"/>
    <property type="match status" value="1"/>
</dbReference>
<dbReference type="InterPro" id="IPR026771">
    <property type="entry name" value="Tmem218"/>
</dbReference>
<feature type="transmembrane region" description="Helical" evidence="1">
    <location>
        <begin position="6"/>
        <end position="28"/>
    </location>
</feature>
<protein>
    <recommendedName>
        <fullName evidence="3">Transmembrane protein 218</fullName>
    </recommendedName>
</protein>
<dbReference type="EMBL" id="HBUF01375036">
    <property type="protein sequence ID" value="CAG6727923.1"/>
    <property type="molecule type" value="Transcribed_RNA"/>
</dbReference>
<keyword evidence="1" id="KW-0472">Membrane</keyword>
<dbReference type="GO" id="GO:0016020">
    <property type="term" value="C:membrane"/>
    <property type="evidence" value="ECO:0007669"/>
    <property type="project" value="UniProtKB-SubCell"/>
</dbReference>
<reference evidence="2" key="1">
    <citation type="submission" date="2021-05" db="EMBL/GenBank/DDBJ databases">
        <authorList>
            <person name="Alioto T."/>
            <person name="Alioto T."/>
            <person name="Gomez Garrido J."/>
        </authorList>
    </citation>
    <scope>NUCLEOTIDE SEQUENCE</scope>
</reference>
<evidence type="ECO:0008006" key="3">
    <source>
        <dbReference type="Google" id="ProtNLM"/>
    </source>
</evidence>
<keyword evidence="1" id="KW-0812">Transmembrane</keyword>
<keyword evidence="1" id="KW-1133">Transmembrane helix</keyword>
<feature type="transmembrane region" description="Helical" evidence="1">
    <location>
        <begin position="35"/>
        <end position="54"/>
    </location>
</feature>
<dbReference type="EMBL" id="HBUF01676515">
    <property type="protein sequence ID" value="CAG6791497.1"/>
    <property type="molecule type" value="Transcribed_RNA"/>
</dbReference>
<dbReference type="EMBL" id="HBUF01676514">
    <property type="protein sequence ID" value="CAG6791495.1"/>
    <property type="molecule type" value="Transcribed_RNA"/>
</dbReference>
<sequence length="114" mass="13045">MINLTLAAGTGSLIILAIWVTTFILCCVSLRTRHNLTPFAFIVAVLVTTVLLLIPRGEIKTAPSEGIIYDNIFIRRSFILFFLFISCLTSFLYLIKSYWMEPKLAFSIKTWYLM</sequence>
<evidence type="ECO:0000256" key="1">
    <source>
        <dbReference type="SAM" id="Phobius"/>
    </source>
</evidence>